<evidence type="ECO:0000313" key="3">
    <source>
        <dbReference type="Proteomes" id="UP000037425"/>
    </source>
</evidence>
<dbReference type="AlphaFoldDB" id="A0A0L8C7K2"/>
<dbReference type="PROSITE" id="PS51186">
    <property type="entry name" value="GNAT"/>
    <property type="match status" value="1"/>
</dbReference>
<dbReference type="InterPro" id="IPR000182">
    <property type="entry name" value="GNAT_dom"/>
</dbReference>
<protein>
    <submittedName>
        <fullName evidence="2">GCN5 family acetyltransferase</fullName>
    </submittedName>
</protein>
<dbReference type="Proteomes" id="UP000037425">
    <property type="component" value="Unassembled WGS sequence"/>
</dbReference>
<organism evidence="2 3">
    <name type="scientific">Ensifer adhaerens</name>
    <name type="common">Sinorhizobium morelense</name>
    <dbReference type="NCBI Taxonomy" id="106592"/>
    <lineage>
        <taxon>Bacteria</taxon>
        <taxon>Pseudomonadati</taxon>
        <taxon>Pseudomonadota</taxon>
        <taxon>Alphaproteobacteria</taxon>
        <taxon>Hyphomicrobiales</taxon>
        <taxon>Rhizobiaceae</taxon>
        <taxon>Sinorhizobium/Ensifer group</taxon>
        <taxon>Ensifer</taxon>
    </lineage>
</organism>
<dbReference type="Pfam" id="PF13302">
    <property type="entry name" value="Acetyltransf_3"/>
    <property type="match status" value="1"/>
</dbReference>
<feature type="domain" description="N-acetyltransferase" evidence="1">
    <location>
        <begin position="26"/>
        <end position="177"/>
    </location>
</feature>
<dbReference type="EMBL" id="LGAP01000001">
    <property type="protein sequence ID" value="KOF22753.1"/>
    <property type="molecule type" value="Genomic_DNA"/>
</dbReference>
<dbReference type="PANTHER" id="PTHR43415:SF3">
    <property type="entry name" value="GNAT-FAMILY ACETYLTRANSFERASE"/>
    <property type="match status" value="1"/>
</dbReference>
<sequence>MNASSTTPPELKGHGFLLRRPIGGDVDARLALGRDPEIYRMFGGSASPARYGRADAEMWLQRTIEHPAAWIIDRNGLIGEVRLDNINRHDRRASFAIGILDPKLLGQGLGTAVTKLVLGHAFGELALHRISLRVLAFNERAIASYRKCGFSIEGREREAALIDGEWHDDIMMGILAHEFSAAPDMPQGK</sequence>
<accession>A0A0L8C7K2</accession>
<dbReference type="OrthoDB" id="336415at2"/>
<dbReference type="PANTHER" id="PTHR43415">
    <property type="entry name" value="SPERMIDINE N(1)-ACETYLTRANSFERASE"/>
    <property type="match status" value="1"/>
</dbReference>
<dbReference type="PATRIC" id="fig|106592.7.peg.955"/>
<keyword evidence="2" id="KW-0808">Transferase</keyword>
<gene>
    <name evidence="2" type="ORF">AC244_04465</name>
</gene>
<evidence type="ECO:0000313" key="2">
    <source>
        <dbReference type="EMBL" id="KOF22753.1"/>
    </source>
</evidence>
<reference evidence="3" key="1">
    <citation type="submission" date="2015-07" db="EMBL/GenBank/DDBJ databases">
        <title>Whole genome sequence of an Ensifer adhaerens strain isolated from a cave pool in the Wind Cave National Park.</title>
        <authorList>
            <person name="Eng W.W.H."/>
            <person name="Gan H.M."/>
            <person name="Barton H.A."/>
            <person name="Savka M.A."/>
        </authorList>
    </citation>
    <scope>NUCLEOTIDE SEQUENCE [LARGE SCALE GENOMIC DNA]</scope>
    <source>
        <strain evidence="3">SD006</strain>
    </source>
</reference>
<name>A0A0L8C7K2_ENSAD</name>
<dbReference type="InterPro" id="IPR016181">
    <property type="entry name" value="Acyl_CoA_acyltransferase"/>
</dbReference>
<proteinExistence type="predicted"/>
<dbReference type="RefSeq" id="WP_053247546.1">
    <property type="nucleotide sequence ID" value="NZ_LGAP01000001.1"/>
</dbReference>
<comment type="caution">
    <text evidence="2">The sequence shown here is derived from an EMBL/GenBank/DDBJ whole genome shotgun (WGS) entry which is preliminary data.</text>
</comment>
<dbReference type="SUPFAM" id="SSF55729">
    <property type="entry name" value="Acyl-CoA N-acyltransferases (Nat)"/>
    <property type="match status" value="1"/>
</dbReference>
<evidence type="ECO:0000259" key="1">
    <source>
        <dbReference type="PROSITE" id="PS51186"/>
    </source>
</evidence>
<dbReference type="GO" id="GO:0016747">
    <property type="term" value="F:acyltransferase activity, transferring groups other than amino-acyl groups"/>
    <property type="evidence" value="ECO:0007669"/>
    <property type="project" value="InterPro"/>
</dbReference>
<dbReference type="Gene3D" id="3.40.630.30">
    <property type="match status" value="1"/>
</dbReference>